<dbReference type="EMBL" id="LAZR01018824">
    <property type="protein sequence ID" value="KKL94836.1"/>
    <property type="molecule type" value="Genomic_DNA"/>
</dbReference>
<dbReference type="AlphaFoldDB" id="A0A0F9GW22"/>
<organism evidence="1">
    <name type="scientific">marine sediment metagenome</name>
    <dbReference type="NCBI Taxonomy" id="412755"/>
    <lineage>
        <taxon>unclassified sequences</taxon>
        <taxon>metagenomes</taxon>
        <taxon>ecological metagenomes</taxon>
    </lineage>
</organism>
<comment type="caution">
    <text evidence="1">The sequence shown here is derived from an EMBL/GenBank/DDBJ whole genome shotgun (WGS) entry which is preliminary data.</text>
</comment>
<reference evidence="1" key="1">
    <citation type="journal article" date="2015" name="Nature">
        <title>Complex archaea that bridge the gap between prokaryotes and eukaryotes.</title>
        <authorList>
            <person name="Spang A."/>
            <person name="Saw J.H."/>
            <person name="Jorgensen S.L."/>
            <person name="Zaremba-Niedzwiedzka K."/>
            <person name="Martijn J."/>
            <person name="Lind A.E."/>
            <person name="van Eijk R."/>
            <person name="Schleper C."/>
            <person name="Guy L."/>
            <person name="Ettema T.J."/>
        </authorList>
    </citation>
    <scope>NUCLEOTIDE SEQUENCE</scope>
</reference>
<proteinExistence type="predicted"/>
<accession>A0A0F9GW22</accession>
<evidence type="ECO:0000313" key="1">
    <source>
        <dbReference type="EMBL" id="KKL94836.1"/>
    </source>
</evidence>
<protein>
    <submittedName>
        <fullName evidence="1">Uncharacterized protein</fullName>
    </submittedName>
</protein>
<gene>
    <name evidence="1" type="ORF">LCGC14_1860670</name>
</gene>
<name>A0A0F9GW22_9ZZZZ</name>
<sequence length="169" mass="18973">MTPLAERKKKCAKCSNVYPLSEYGKNSSSSDGYKSYCRLCTNALGKRRREINIAAKLKHHIATRVTRQLEIVGASIPDNLTKNLESYVGYPMWKLRKELDREIKGREGISLRQALADGYHIDHIRPLSLFAVKEIGDLLFRQCWAISNLRAIPAEENLAKGAKVVGNSG</sequence>